<dbReference type="Pfam" id="PF04757">
    <property type="entry name" value="Pex2_Pex12"/>
    <property type="match status" value="1"/>
</dbReference>
<keyword evidence="11 19" id="KW-0863">Zinc-finger</keyword>
<evidence type="ECO:0000313" key="24">
    <source>
        <dbReference type="EMBL" id="KAG2232602.1"/>
    </source>
</evidence>
<dbReference type="InterPro" id="IPR025654">
    <property type="entry name" value="PEX2/10"/>
</dbReference>
<organism evidence="24 25">
    <name type="scientific">Thamnidium elegans</name>
    <dbReference type="NCBI Taxonomy" id="101142"/>
    <lineage>
        <taxon>Eukaryota</taxon>
        <taxon>Fungi</taxon>
        <taxon>Fungi incertae sedis</taxon>
        <taxon>Mucoromycota</taxon>
        <taxon>Mucoromycotina</taxon>
        <taxon>Mucoromycetes</taxon>
        <taxon>Mucorales</taxon>
        <taxon>Mucorineae</taxon>
        <taxon>Mucoraceae</taxon>
        <taxon>Thamnidium</taxon>
    </lineage>
</organism>
<feature type="region of interest" description="Disordered" evidence="21">
    <location>
        <begin position="149"/>
        <end position="176"/>
    </location>
</feature>
<evidence type="ECO:0000256" key="10">
    <source>
        <dbReference type="ARBA" id="ARBA00022723"/>
    </source>
</evidence>
<dbReference type="GO" id="GO:0003700">
    <property type="term" value="F:DNA-binding transcription factor activity"/>
    <property type="evidence" value="ECO:0007669"/>
    <property type="project" value="InterPro"/>
</dbReference>
<dbReference type="Gene3D" id="3.30.40.10">
    <property type="entry name" value="Zinc/RING finger domain, C3HC4 (zinc finger)"/>
    <property type="match status" value="1"/>
</dbReference>
<feature type="domain" description="RING-type" evidence="22">
    <location>
        <begin position="498"/>
        <end position="536"/>
    </location>
</feature>
<dbReference type="InterPro" id="IPR004827">
    <property type="entry name" value="bZIP"/>
</dbReference>
<dbReference type="PANTHER" id="PTHR23350:SF0">
    <property type="entry name" value="PEROXISOME BIOGENESIS FACTOR 10"/>
    <property type="match status" value="1"/>
</dbReference>
<dbReference type="InterPro" id="IPR017907">
    <property type="entry name" value="Znf_RING_CS"/>
</dbReference>
<feature type="coiled-coil region" evidence="20">
    <location>
        <begin position="438"/>
        <end position="465"/>
    </location>
</feature>
<evidence type="ECO:0000259" key="23">
    <source>
        <dbReference type="PROSITE" id="PS50217"/>
    </source>
</evidence>
<comment type="similarity">
    <text evidence="4">Belongs to the pex2/pex10/pex12 family.</text>
</comment>
<keyword evidence="6" id="KW-0813">Transport</keyword>
<comment type="subcellular location">
    <subcellularLocation>
        <location evidence="2">Peroxisome membrane</location>
        <topology evidence="2">Multi-pass membrane protein</topology>
    </subcellularLocation>
</comment>
<dbReference type="Proteomes" id="UP000613177">
    <property type="component" value="Unassembled WGS sequence"/>
</dbReference>
<dbReference type="InterPro" id="IPR006845">
    <property type="entry name" value="Pex_N"/>
</dbReference>
<reference evidence="24" key="1">
    <citation type="submission" date="2021-01" db="EMBL/GenBank/DDBJ databases">
        <title>Metabolic potential, ecology and presence of endohyphal bacteria is reflected in genomic diversity of Mucoromycotina.</title>
        <authorList>
            <person name="Muszewska A."/>
            <person name="Okrasinska A."/>
            <person name="Steczkiewicz K."/>
            <person name="Drgas O."/>
            <person name="Orlowska M."/>
            <person name="Perlinska-Lenart U."/>
            <person name="Aleksandrzak-Piekarczyk T."/>
            <person name="Szatraj K."/>
            <person name="Zielenkiewicz U."/>
            <person name="Pilsyk S."/>
            <person name="Malc E."/>
            <person name="Mieczkowski P."/>
            <person name="Kruszewska J.S."/>
            <person name="Biernat P."/>
            <person name="Pawlowska J."/>
        </authorList>
    </citation>
    <scope>NUCLEOTIDE SEQUENCE</scope>
    <source>
        <strain evidence="24">WA0000018081</strain>
    </source>
</reference>
<keyword evidence="8" id="KW-0808">Transferase</keyword>
<keyword evidence="9" id="KW-0812">Transmembrane</keyword>
<evidence type="ECO:0000256" key="13">
    <source>
        <dbReference type="ARBA" id="ARBA00022833"/>
    </source>
</evidence>
<evidence type="ECO:0000256" key="4">
    <source>
        <dbReference type="ARBA" id="ARBA00008704"/>
    </source>
</evidence>
<dbReference type="PROSITE" id="PS00036">
    <property type="entry name" value="BZIP_BASIC"/>
    <property type="match status" value="1"/>
</dbReference>
<dbReference type="GO" id="GO:0016562">
    <property type="term" value="P:protein import into peroxisome matrix, receptor recycling"/>
    <property type="evidence" value="ECO:0007669"/>
    <property type="project" value="UniProtKB-ARBA"/>
</dbReference>
<evidence type="ECO:0000256" key="11">
    <source>
        <dbReference type="ARBA" id="ARBA00022771"/>
    </source>
</evidence>
<keyword evidence="10" id="KW-0479">Metal-binding</keyword>
<dbReference type="Gene3D" id="1.20.5.170">
    <property type="match status" value="1"/>
</dbReference>
<evidence type="ECO:0000256" key="14">
    <source>
        <dbReference type="ARBA" id="ARBA00022927"/>
    </source>
</evidence>
<gene>
    <name evidence="24" type="ORF">INT48_009811</name>
</gene>
<dbReference type="EC" id="2.3.2.27" evidence="5"/>
<sequence length="550" mass="63311">MTYPPYDAYLSNLDSLVFDTPSEVIQSEKDVADELDLWPGVGIYDEEKNKSPVTTTASQFESASGLDPETYDTLVNYLDYELPRQQQVKLEHKPAPKRIQPRPLAPALPILSPAVPTRQILMPKPPAAAPTPVMASIVPSTPKKTVTVKRPLQEEEFDFEDNQNPDEDKRRRNTAASARFRVKKKMREQAMEQSVREMTKKSDHLQDRVNNLETEIKFLHSSQPNMTMDFPYGAQPDIIRANQKDVYYQMVLQEQMTRVAQQFLGARRQHQWQKEINTVSNFCYYGLTTLLGTQTLGEEYCDLVQIDQNNQTYPGLIRRFMLVFAQAVLPYIYTRSVSQLKKQSRQPSVQLEPKGLKHSVIQFVKTHITMIQEFFVKNVRPVHLAIFYFFGAYYSFSKRFTGIRYIFTRQLGVHEQRVGYEVLGVLITLQLLIQGGLAARKRIMNAQLAKEIEAEKENETDVEEKKIVEEDDFDFMDSVDEKPEQVELTDEQLQTLKCALCLEPRTVTTTTPCGHLFCWSCVVEWCQNKPECPLCRSSVNISHLVPLSNF</sequence>
<evidence type="ECO:0000256" key="15">
    <source>
        <dbReference type="ARBA" id="ARBA00022989"/>
    </source>
</evidence>
<dbReference type="PROSITE" id="PS50089">
    <property type="entry name" value="ZF_RING_2"/>
    <property type="match status" value="1"/>
</dbReference>
<dbReference type="Pfam" id="PF07716">
    <property type="entry name" value="bZIP_2"/>
    <property type="match status" value="1"/>
</dbReference>
<keyword evidence="14" id="KW-0653">Protein transport</keyword>
<dbReference type="GO" id="GO:0008270">
    <property type="term" value="F:zinc ion binding"/>
    <property type="evidence" value="ECO:0007669"/>
    <property type="project" value="UniProtKB-KW"/>
</dbReference>
<protein>
    <recommendedName>
        <fullName evidence="5">RING-type E3 ubiquitin transferase</fullName>
        <ecNumber evidence="5">2.3.2.27</ecNumber>
    </recommendedName>
    <alternativeName>
        <fullName evidence="18">Peroxin-10</fullName>
    </alternativeName>
</protein>
<dbReference type="SUPFAM" id="SSF57850">
    <property type="entry name" value="RING/U-box"/>
    <property type="match status" value="1"/>
</dbReference>
<evidence type="ECO:0000256" key="7">
    <source>
        <dbReference type="ARBA" id="ARBA00022593"/>
    </source>
</evidence>
<dbReference type="SUPFAM" id="SSF57959">
    <property type="entry name" value="Leucine zipper domain"/>
    <property type="match status" value="1"/>
</dbReference>
<evidence type="ECO:0000256" key="2">
    <source>
        <dbReference type="ARBA" id="ARBA00004585"/>
    </source>
</evidence>
<keyword evidence="17" id="KW-0576">Peroxisome</keyword>
<dbReference type="CDD" id="cd14705">
    <property type="entry name" value="bZIP_Zip1"/>
    <property type="match status" value="1"/>
</dbReference>
<evidence type="ECO:0000256" key="9">
    <source>
        <dbReference type="ARBA" id="ARBA00022692"/>
    </source>
</evidence>
<comment type="caution">
    <text evidence="24">The sequence shown here is derived from an EMBL/GenBank/DDBJ whole genome shotgun (WGS) entry which is preliminary data.</text>
</comment>
<keyword evidence="12" id="KW-0833">Ubl conjugation pathway</keyword>
<dbReference type="GO" id="GO:0005778">
    <property type="term" value="C:peroxisomal membrane"/>
    <property type="evidence" value="ECO:0007669"/>
    <property type="project" value="UniProtKB-SubCell"/>
</dbReference>
<dbReference type="AlphaFoldDB" id="A0A8H7SQS4"/>
<evidence type="ECO:0000256" key="19">
    <source>
        <dbReference type="PROSITE-ProRule" id="PRU00175"/>
    </source>
</evidence>
<dbReference type="CDD" id="cd16527">
    <property type="entry name" value="RING-HC_PEX10"/>
    <property type="match status" value="1"/>
</dbReference>
<dbReference type="GO" id="GO:0061630">
    <property type="term" value="F:ubiquitin protein ligase activity"/>
    <property type="evidence" value="ECO:0007669"/>
    <property type="project" value="UniProtKB-EC"/>
</dbReference>
<comment type="catalytic activity">
    <reaction evidence="1">
        <text>S-ubiquitinyl-[E2 ubiquitin-conjugating enzyme]-L-cysteine + [acceptor protein]-L-lysine = [E2 ubiquitin-conjugating enzyme]-L-cysteine + N(6)-ubiquitinyl-[acceptor protein]-L-lysine.</text>
        <dbReference type="EC" id="2.3.2.27"/>
    </reaction>
</comment>
<dbReference type="Pfam" id="PF13639">
    <property type="entry name" value="zf-RING_2"/>
    <property type="match status" value="1"/>
</dbReference>
<evidence type="ECO:0000256" key="17">
    <source>
        <dbReference type="ARBA" id="ARBA00023140"/>
    </source>
</evidence>
<dbReference type="InterPro" id="IPR046347">
    <property type="entry name" value="bZIP_sf"/>
</dbReference>
<dbReference type="EMBL" id="JAEPRE010000106">
    <property type="protein sequence ID" value="KAG2232602.1"/>
    <property type="molecule type" value="Genomic_DNA"/>
</dbReference>
<evidence type="ECO:0000256" key="8">
    <source>
        <dbReference type="ARBA" id="ARBA00022679"/>
    </source>
</evidence>
<evidence type="ECO:0000313" key="25">
    <source>
        <dbReference type="Proteomes" id="UP000613177"/>
    </source>
</evidence>
<dbReference type="InterPro" id="IPR013083">
    <property type="entry name" value="Znf_RING/FYVE/PHD"/>
</dbReference>
<keyword evidence="7" id="KW-0962">Peroxisome biogenesis</keyword>
<feature type="compositionally biased region" description="Acidic residues" evidence="21">
    <location>
        <begin position="154"/>
        <end position="165"/>
    </location>
</feature>
<keyword evidence="20" id="KW-0175">Coiled coil</keyword>
<keyword evidence="15" id="KW-1133">Transmembrane helix</keyword>
<dbReference type="GO" id="GO:0016567">
    <property type="term" value="P:protein ubiquitination"/>
    <property type="evidence" value="ECO:0007669"/>
    <property type="project" value="UniProtKB-ARBA"/>
</dbReference>
<evidence type="ECO:0000256" key="6">
    <source>
        <dbReference type="ARBA" id="ARBA00022448"/>
    </source>
</evidence>
<feature type="domain" description="BZIP" evidence="23">
    <location>
        <begin position="163"/>
        <end position="219"/>
    </location>
</feature>
<comment type="pathway">
    <text evidence="3">Protein modification; protein ubiquitination.</text>
</comment>
<evidence type="ECO:0000256" key="18">
    <source>
        <dbReference type="ARBA" id="ARBA00041230"/>
    </source>
</evidence>
<feature type="coiled-coil region" evidence="20">
    <location>
        <begin position="195"/>
        <end position="222"/>
    </location>
</feature>
<keyword evidence="25" id="KW-1185">Reference proteome</keyword>
<accession>A0A8H7SQS4</accession>
<evidence type="ECO:0000256" key="5">
    <source>
        <dbReference type="ARBA" id="ARBA00012483"/>
    </source>
</evidence>
<dbReference type="InterPro" id="IPR001841">
    <property type="entry name" value="Znf_RING"/>
</dbReference>
<evidence type="ECO:0000259" key="22">
    <source>
        <dbReference type="PROSITE" id="PS50089"/>
    </source>
</evidence>
<evidence type="ECO:0000256" key="3">
    <source>
        <dbReference type="ARBA" id="ARBA00004906"/>
    </source>
</evidence>
<evidence type="ECO:0000256" key="20">
    <source>
        <dbReference type="SAM" id="Coils"/>
    </source>
</evidence>
<keyword evidence="13" id="KW-0862">Zinc</keyword>
<evidence type="ECO:0000256" key="1">
    <source>
        <dbReference type="ARBA" id="ARBA00000900"/>
    </source>
</evidence>
<evidence type="ECO:0000256" key="12">
    <source>
        <dbReference type="ARBA" id="ARBA00022786"/>
    </source>
</evidence>
<name>A0A8H7SQS4_9FUNG</name>
<keyword evidence="16" id="KW-0472">Membrane</keyword>
<dbReference type="PANTHER" id="PTHR23350">
    <property type="entry name" value="PEROXISOME ASSEMBLY PROTEIN 10"/>
    <property type="match status" value="1"/>
</dbReference>
<evidence type="ECO:0000256" key="21">
    <source>
        <dbReference type="SAM" id="MobiDB-lite"/>
    </source>
</evidence>
<dbReference type="SMART" id="SM00184">
    <property type="entry name" value="RING"/>
    <property type="match status" value="1"/>
</dbReference>
<dbReference type="PROSITE" id="PS00518">
    <property type="entry name" value="ZF_RING_1"/>
    <property type="match status" value="1"/>
</dbReference>
<proteinExistence type="inferred from homology"/>
<evidence type="ECO:0000256" key="16">
    <source>
        <dbReference type="ARBA" id="ARBA00023136"/>
    </source>
</evidence>
<dbReference type="PROSITE" id="PS50217">
    <property type="entry name" value="BZIP"/>
    <property type="match status" value="1"/>
</dbReference>